<dbReference type="Gene3D" id="3.10.320.10">
    <property type="entry name" value="Class II Histocompatibility Antigen, M Beta Chain, Chain B, domain 1"/>
    <property type="match status" value="1"/>
</dbReference>
<keyword evidence="2 7" id="KW-0812">Transmembrane</keyword>
<dbReference type="InterPro" id="IPR003597">
    <property type="entry name" value="Ig_C1-set"/>
</dbReference>
<dbReference type="STRING" id="109280.ENSHCOP00000020409"/>
<dbReference type="Pfam" id="PF07654">
    <property type="entry name" value="C1-set"/>
    <property type="match status" value="1"/>
</dbReference>
<dbReference type="AlphaFoldDB" id="A0A3Q2YP24"/>
<dbReference type="InterPro" id="IPR014745">
    <property type="entry name" value="MHC_II_a/b_N"/>
</dbReference>
<dbReference type="Gene3D" id="2.60.40.10">
    <property type="entry name" value="Immunoglobulins"/>
    <property type="match status" value="1"/>
</dbReference>
<dbReference type="PANTHER" id="PTHR19944:SF99">
    <property type="entry name" value="HLA CLASS II HISTOCOMPATIBILITY ANTIGEN, DRB1 BETA CHAIN"/>
    <property type="match status" value="1"/>
</dbReference>
<keyword evidence="5" id="KW-0325">Glycoprotein</keyword>
<dbReference type="InterPro" id="IPR036179">
    <property type="entry name" value="Ig-like_dom_sf"/>
</dbReference>
<organism evidence="10 11">
    <name type="scientific">Hippocampus comes</name>
    <name type="common">Tiger tail seahorse</name>
    <dbReference type="NCBI Taxonomy" id="109280"/>
    <lineage>
        <taxon>Eukaryota</taxon>
        <taxon>Metazoa</taxon>
        <taxon>Chordata</taxon>
        <taxon>Craniata</taxon>
        <taxon>Vertebrata</taxon>
        <taxon>Euteleostomi</taxon>
        <taxon>Actinopterygii</taxon>
        <taxon>Neopterygii</taxon>
        <taxon>Teleostei</taxon>
        <taxon>Neoteleostei</taxon>
        <taxon>Acanthomorphata</taxon>
        <taxon>Syngnathiaria</taxon>
        <taxon>Syngnathiformes</taxon>
        <taxon>Syngnathoidei</taxon>
        <taxon>Syngnathidae</taxon>
        <taxon>Hippocampus</taxon>
    </lineage>
</organism>
<keyword evidence="7" id="KW-0472">Membrane</keyword>
<keyword evidence="8" id="KW-0732">Signal</keyword>
<dbReference type="OMA" id="QGESECH"/>
<comment type="subcellular location">
    <subcellularLocation>
        <location evidence="1">Membrane</location>
        <topology evidence="1">Single-pass type I membrane protein</topology>
    </subcellularLocation>
</comment>
<dbReference type="Pfam" id="PF00969">
    <property type="entry name" value="MHC_II_beta"/>
    <property type="match status" value="1"/>
</dbReference>
<evidence type="ECO:0000256" key="3">
    <source>
        <dbReference type="ARBA" id="ARBA00022989"/>
    </source>
</evidence>
<evidence type="ECO:0000259" key="9">
    <source>
        <dbReference type="PROSITE" id="PS50835"/>
    </source>
</evidence>
<dbReference type="GeneTree" id="ENSGT00950000183127"/>
<sequence>MHTLSSLCLCLVFFHADAQFGYGQFQCQGMSSDDALLTEKIYYNKMLYLQYNSSGGKIIGYTKTGRAIADILNRDVFLKDQKNHLQHCKRWITGAYSTLTKKVEPKVRLRLTKAPADSEHPATLVCSVYNFYPKEILVTWLKNGEKVTSEVTSTESLPSGNWLYQRHSYLEYTPTHWDKISCVVEHPSLEKPRIYDWEPTPESVKNKFILGTMGLIVGLVSFAAGLIYDRRNVPGRERASANDDRSDVQSGEGGEAETHLHNEE</sequence>
<evidence type="ECO:0000256" key="5">
    <source>
        <dbReference type="ARBA" id="ARBA00023180"/>
    </source>
</evidence>
<name>A0A3Q2YP24_HIPCM</name>
<dbReference type="InterPro" id="IPR011162">
    <property type="entry name" value="MHC_I/II-like_Ag-recog"/>
</dbReference>
<dbReference type="Ensembl" id="ENSHCOT00000006245.1">
    <property type="protein sequence ID" value="ENSHCOP00000020409.1"/>
    <property type="gene ID" value="ENSHCOG00000006462.1"/>
</dbReference>
<evidence type="ECO:0000256" key="8">
    <source>
        <dbReference type="SAM" id="SignalP"/>
    </source>
</evidence>
<reference evidence="10" key="1">
    <citation type="submission" date="2025-08" db="UniProtKB">
        <authorList>
            <consortium name="Ensembl"/>
        </authorList>
    </citation>
    <scope>IDENTIFICATION</scope>
</reference>
<dbReference type="SUPFAM" id="SSF54452">
    <property type="entry name" value="MHC antigen-recognition domain"/>
    <property type="match status" value="1"/>
</dbReference>
<feature type="compositionally biased region" description="Basic and acidic residues" evidence="6">
    <location>
        <begin position="236"/>
        <end position="247"/>
    </location>
</feature>
<dbReference type="InterPro" id="IPR000353">
    <property type="entry name" value="MHC_II_b_N"/>
</dbReference>
<evidence type="ECO:0000256" key="7">
    <source>
        <dbReference type="SAM" id="Phobius"/>
    </source>
</evidence>
<dbReference type="GO" id="GO:0006955">
    <property type="term" value="P:immune response"/>
    <property type="evidence" value="ECO:0007669"/>
    <property type="project" value="InterPro"/>
</dbReference>
<feature type="domain" description="Ig-like" evidence="9">
    <location>
        <begin position="105"/>
        <end position="186"/>
    </location>
</feature>
<keyword evidence="11" id="KW-1185">Reference proteome</keyword>
<keyword evidence="3 7" id="KW-1133">Transmembrane helix</keyword>
<evidence type="ECO:0000256" key="4">
    <source>
        <dbReference type="ARBA" id="ARBA00023157"/>
    </source>
</evidence>
<dbReference type="SMART" id="SM00407">
    <property type="entry name" value="IGc1"/>
    <property type="match status" value="1"/>
</dbReference>
<feature type="signal peptide" evidence="8">
    <location>
        <begin position="1"/>
        <end position="18"/>
    </location>
</feature>
<feature type="chain" id="PRO_5018654945" description="Ig-like domain-containing protein" evidence="8">
    <location>
        <begin position="19"/>
        <end position="264"/>
    </location>
</feature>
<proteinExistence type="predicted"/>
<feature type="region of interest" description="Disordered" evidence="6">
    <location>
        <begin position="236"/>
        <end position="264"/>
    </location>
</feature>
<dbReference type="InterPro" id="IPR013783">
    <property type="entry name" value="Ig-like_fold"/>
</dbReference>
<evidence type="ECO:0000256" key="6">
    <source>
        <dbReference type="SAM" id="MobiDB-lite"/>
    </source>
</evidence>
<reference evidence="10" key="2">
    <citation type="submission" date="2025-09" db="UniProtKB">
        <authorList>
            <consortium name="Ensembl"/>
        </authorList>
    </citation>
    <scope>IDENTIFICATION</scope>
</reference>
<dbReference type="PANTHER" id="PTHR19944">
    <property type="entry name" value="MHC CLASS II-RELATED"/>
    <property type="match status" value="1"/>
</dbReference>
<dbReference type="GO" id="GO:0019882">
    <property type="term" value="P:antigen processing and presentation"/>
    <property type="evidence" value="ECO:0007669"/>
    <property type="project" value="InterPro"/>
</dbReference>
<evidence type="ECO:0000256" key="1">
    <source>
        <dbReference type="ARBA" id="ARBA00004479"/>
    </source>
</evidence>
<dbReference type="SUPFAM" id="SSF48726">
    <property type="entry name" value="Immunoglobulin"/>
    <property type="match status" value="1"/>
</dbReference>
<keyword evidence="4" id="KW-1015">Disulfide bond</keyword>
<evidence type="ECO:0000313" key="10">
    <source>
        <dbReference type="Ensembl" id="ENSHCOP00000020409.1"/>
    </source>
</evidence>
<dbReference type="PROSITE" id="PS50835">
    <property type="entry name" value="IG_LIKE"/>
    <property type="match status" value="1"/>
</dbReference>
<accession>A0A3Q2YP24</accession>
<dbReference type="GO" id="GO:0042613">
    <property type="term" value="C:MHC class II protein complex"/>
    <property type="evidence" value="ECO:0007669"/>
    <property type="project" value="InterPro"/>
</dbReference>
<dbReference type="Proteomes" id="UP000264820">
    <property type="component" value="Unplaced"/>
</dbReference>
<dbReference type="InterPro" id="IPR007110">
    <property type="entry name" value="Ig-like_dom"/>
</dbReference>
<dbReference type="InterPro" id="IPR050160">
    <property type="entry name" value="MHC/Immunoglobulin"/>
</dbReference>
<evidence type="ECO:0000313" key="11">
    <source>
        <dbReference type="Proteomes" id="UP000264820"/>
    </source>
</evidence>
<evidence type="ECO:0000256" key="2">
    <source>
        <dbReference type="ARBA" id="ARBA00022692"/>
    </source>
</evidence>
<protein>
    <recommendedName>
        <fullName evidence="9">Ig-like domain-containing protein</fullName>
    </recommendedName>
</protein>
<feature type="transmembrane region" description="Helical" evidence="7">
    <location>
        <begin position="208"/>
        <end position="228"/>
    </location>
</feature>